<evidence type="ECO:0000256" key="10">
    <source>
        <dbReference type="RuleBase" id="RU361115"/>
    </source>
</evidence>
<dbReference type="GeneID" id="9473072"/>
<proteinExistence type="inferred from homology"/>
<dbReference type="eggNOG" id="KOG3071">
    <property type="taxonomic scope" value="Eukaryota"/>
</dbReference>
<evidence type="ECO:0000256" key="2">
    <source>
        <dbReference type="ARBA" id="ARBA00022516"/>
    </source>
</evidence>
<evidence type="ECO:0000256" key="5">
    <source>
        <dbReference type="ARBA" id="ARBA00022832"/>
    </source>
</evidence>
<dbReference type="InParanoid" id="D0NJS4"/>
<dbReference type="HOGENOM" id="CLU_048483_4_0_1"/>
<dbReference type="PANTHER" id="PTHR11157:SF140">
    <property type="entry name" value="ELONGATION OF FATTY ACIDS PROTEIN"/>
    <property type="match status" value="1"/>
</dbReference>
<dbReference type="FunCoup" id="D0NJS4">
    <property type="interactions" value="29"/>
</dbReference>
<dbReference type="GO" id="GO:0034625">
    <property type="term" value="P:fatty acid elongation, monounsaturated fatty acid"/>
    <property type="evidence" value="ECO:0007669"/>
    <property type="project" value="TreeGrafter"/>
</dbReference>
<feature type="transmembrane region" description="Helical" evidence="10">
    <location>
        <begin position="249"/>
        <end position="269"/>
    </location>
</feature>
<evidence type="ECO:0000256" key="4">
    <source>
        <dbReference type="ARBA" id="ARBA00022692"/>
    </source>
</evidence>
<organism evidence="11 12">
    <name type="scientific">Phytophthora infestans (strain T30-4)</name>
    <name type="common">Potato late blight agent</name>
    <dbReference type="NCBI Taxonomy" id="403677"/>
    <lineage>
        <taxon>Eukaryota</taxon>
        <taxon>Sar</taxon>
        <taxon>Stramenopiles</taxon>
        <taxon>Oomycota</taxon>
        <taxon>Peronosporomycetes</taxon>
        <taxon>Peronosporales</taxon>
        <taxon>Peronosporaceae</taxon>
        <taxon>Phytophthora</taxon>
    </lineage>
</organism>
<keyword evidence="2 10" id="KW-0444">Lipid biosynthesis</keyword>
<evidence type="ECO:0000256" key="3">
    <source>
        <dbReference type="ARBA" id="ARBA00022679"/>
    </source>
</evidence>
<keyword evidence="9 10" id="KW-0275">Fatty acid biosynthesis</keyword>
<comment type="catalytic activity">
    <reaction evidence="10">
        <text>an acyl-CoA + malonyl-CoA + H(+) = a 3-oxoacyl-CoA + CO2 + CoA</text>
        <dbReference type="Rhea" id="RHEA:50252"/>
        <dbReference type="ChEBI" id="CHEBI:15378"/>
        <dbReference type="ChEBI" id="CHEBI:16526"/>
        <dbReference type="ChEBI" id="CHEBI:57287"/>
        <dbReference type="ChEBI" id="CHEBI:57384"/>
        <dbReference type="ChEBI" id="CHEBI:58342"/>
        <dbReference type="ChEBI" id="CHEBI:90726"/>
    </reaction>
    <physiologicalReaction direction="left-to-right" evidence="10">
        <dbReference type="Rhea" id="RHEA:50253"/>
    </physiologicalReaction>
</comment>
<name>D0NJS4_PHYIT</name>
<comment type="subcellular location">
    <subcellularLocation>
        <location evidence="1">Membrane</location>
        <topology evidence="1">Multi-pass membrane protein</topology>
    </subcellularLocation>
</comment>
<accession>D0NJS4</accession>
<evidence type="ECO:0000256" key="1">
    <source>
        <dbReference type="ARBA" id="ARBA00004141"/>
    </source>
</evidence>
<dbReference type="GO" id="GO:0005789">
    <property type="term" value="C:endoplasmic reticulum membrane"/>
    <property type="evidence" value="ECO:0007669"/>
    <property type="project" value="TreeGrafter"/>
</dbReference>
<comment type="similarity">
    <text evidence="10">Belongs to the ELO family.</text>
</comment>
<dbReference type="OMA" id="MTTYMKI"/>
<evidence type="ECO:0000313" key="11">
    <source>
        <dbReference type="EMBL" id="EEY60010.1"/>
    </source>
</evidence>
<evidence type="ECO:0000256" key="8">
    <source>
        <dbReference type="ARBA" id="ARBA00023136"/>
    </source>
</evidence>
<keyword evidence="5 10" id="KW-0276">Fatty acid metabolism</keyword>
<dbReference type="KEGG" id="pif:PITG_13177"/>
<keyword evidence="6 10" id="KW-1133">Transmembrane helix</keyword>
<dbReference type="EMBL" id="DS028142">
    <property type="protein sequence ID" value="EEY60010.1"/>
    <property type="molecule type" value="Genomic_DNA"/>
</dbReference>
<dbReference type="InterPro" id="IPR002076">
    <property type="entry name" value="ELO_fam"/>
</dbReference>
<dbReference type="VEuPathDB" id="FungiDB:PITG_13177"/>
<dbReference type="OrthoDB" id="434092at2759"/>
<dbReference type="EC" id="2.3.1.-" evidence="10"/>
<keyword evidence="12" id="KW-1185">Reference proteome</keyword>
<feature type="transmembrane region" description="Helical" evidence="10">
    <location>
        <begin position="111"/>
        <end position="136"/>
    </location>
</feature>
<evidence type="ECO:0000313" key="12">
    <source>
        <dbReference type="Proteomes" id="UP000006643"/>
    </source>
</evidence>
<gene>
    <name evidence="11" type="ORF">PITG_13177</name>
</gene>
<keyword evidence="7 10" id="KW-0443">Lipid metabolism</keyword>
<feature type="transmembrane region" description="Helical" evidence="10">
    <location>
        <begin position="313"/>
        <end position="337"/>
    </location>
</feature>
<dbReference type="STRING" id="403677.D0NJS4"/>
<dbReference type="GO" id="GO:0019367">
    <property type="term" value="P:fatty acid elongation, saturated fatty acid"/>
    <property type="evidence" value="ECO:0007669"/>
    <property type="project" value="TreeGrafter"/>
</dbReference>
<keyword evidence="8 10" id="KW-0472">Membrane</keyword>
<dbReference type="Pfam" id="PF01151">
    <property type="entry name" value="ELO"/>
    <property type="match status" value="1"/>
</dbReference>
<keyword evidence="3 10" id="KW-0808">Transferase</keyword>
<keyword evidence="4 10" id="KW-0812">Transmembrane</keyword>
<dbReference type="RefSeq" id="XP_002900695.1">
    <property type="nucleotide sequence ID" value="XM_002900649.1"/>
</dbReference>
<evidence type="ECO:0000256" key="9">
    <source>
        <dbReference type="ARBA" id="ARBA00023160"/>
    </source>
</evidence>
<dbReference type="PANTHER" id="PTHR11157">
    <property type="entry name" value="FATTY ACID ACYL TRANSFERASE-RELATED"/>
    <property type="match status" value="1"/>
</dbReference>
<dbReference type="Proteomes" id="UP000006643">
    <property type="component" value="Unassembled WGS sequence"/>
</dbReference>
<dbReference type="GO" id="GO:0009922">
    <property type="term" value="F:fatty acid elongase activity"/>
    <property type="evidence" value="ECO:0007669"/>
    <property type="project" value="InterPro"/>
</dbReference>
<reference evidence="12" key="1">
    <citation type="journal article" date="2009" name="Nature">
        <title>Genome sequence and analysis of the Irish potato famine pathogen Phytophthora infestans.</title>
        <authorList>
            <consortium name="The Broad Institute Genome Sequencing Platform"/>
            <person name="Haas B.J."/>
            <person name="Kamoun S."/>
            <person name="Zody M.C."/>
            <person name="Jiang R.H."/>
            <person name="Handsaker R.E."/>
            <person name="Cano L.M."/>
            <person name="Grabherr M."/>
            <person name="Kodira C.D."/>
            <person name="Raffaele S."/>
            <person name="Torto-Alalibo T."/>
            <person name="Bozkurt T.O."/>
            <person name="Ah-Fong A.M."/>
            <person name="Alvarado L."/>
            <person name="Anderson V.L."/>
            <person name="Armstrong M.R."/>
            <person name="Avrova A."/>
            <person name="Baxter L."/>
            <person name="Beynon J."/>
            <person name="Boevink P.C."/>
            <person name="Bollmann S.R."/>
            <person name="Bos J.I."/>
            <person name="Bulone V."/>
            <person name="Cai G."/>
            <person name="Cakir C."/>
            <person name="Carrington J.C."/>
            <person name="Chawner M."/>
            <person name="Conti L."/>
            <person name="Costanzo S."/>
            <person name="Ewan R."/>
            <person name="Fahlgren N."/>
            <person name="Fischbach M.A."/>
            <person name="Fugelstad J."/>
            <person name="Gilroy E.M."/>
            <person name="Gnerre S."/>
            <person name="Green P.J."/>
            <person name="Grenville-Briggs L.J."/>
            <person name="Griffith J."/>
            <person name="Grunwald N.J."/>
            <person name="Horn K."/>
            <person name="Horner N.R."/>
            <person name="Hu C.H."/>
            <person name="Huitema E."/>
            <person name="Jeong D.H."/>
            <person name="Jones A.M."/>
            <person name="Jones J.D."/>
            <person name="Jones R.W."/>
            <person name="Karlsson E.K."/>
            <person name="Kunjeti S.G."/>
            <person name="Lamour K."/>
            <person name="Liu Z."/>
            <person name="Ma L."/>
            <person name="Maclean D."/>
            <person name="Chibucos M.C."/>
            <person name="McDonald H."/>
            <person name="McWalters J."/>
            <person name="Meijer H.J."/>
            <person name="Morgan W."/>
            <person name="Morris P.F."/>
            <person name="Munro C.A."/>
            <person name="O'Neill K."/>
            <person name="Ospina-Giraldo M."/>
            <person name="Pinzon A."/>
            <person name="Pritchard L."/>
            <person name="Ramsahoye B."/>
            <person name="Ren Q."/>
            <person name="Restrepo S."/>
            <person name="Roy S."/>
            <person name="Sadanandom A."/>
            <person name="Savidor A."/>
            <person name="Schornack S."/>
            <person name="Schwartz D.C."/>
            <person name="Schumann U.D."/>
            <person name="Schwessinger B."/>
            <person name="Seyer L."/>
            <person name="Sharpe T."/>
            <person name="Silvar C."/>
            <person name="Song J."/>
            <person name="Studholme D.J."/>
            <person name="Sykes S."/>
            <person name="Thines M."/>
            <person name="van de Vondervoort P.J."/>
            <person name="Phuntumart V."/>
            <person name="Wawra S."/>
            <person name="Weide R."/>
            <person name="Win J."/>
            <person name="Young C."/>
            <person name="Zhou S."/>
            <person name="Fry W."/>
            <person name="Meyers B.C."/>
            <person name="van West P."/>
            <person name="Ristaino J."/>
            <person name="Govers F."/>
            <person name="Birch P.R."/>
            <person name="Whisson S.C."/>
            <person name="Judelson H.S."/>
            <person name="Nusbaum C."/>
        </authorList>
    </citation>
    <scope>NUCLEOTIDE SEQUENCE [LARGE SCALE GENOMIC DNA]</scope>
    <source>
        <strain evidence="12">T30-4</strain>
    </source>
</reference>
<dbReference type="GO" id="GO:0034626">
    <property type="term" value="P:fatty acid elongation, polyunsaturated fatty acid"/>
    <property type="evidence" value="ECO:0007669"/>
    <property type="project" value="TreeGrafter"/>
</dbReference>
<feature type="transmembrane region" description="Helical" evidence="10">
    <location>
        <begin position="227"/>
        <end position="243"/>
    </location>
</feature>
<protein>
    <recommendedName>
        <fullName evidence="10">Elongation of fatty acids protein</fullName>
        <ecNumber evidence="10">2.3.1.-</ecNumber>
    </recommendedName>
</protein>
<evidence type="ECO:0000256" key="6">
    <source>
        <dbReference type="ARBA" id="ARBA00022989"/>
    </source>
</evidence>
<sequence length="352" mass="40736">MPQYSATAASITSFRVQKSPVICIRQRRLFHFNFAYRVTGIMLDLCSLAPSSHFRFGTPPPRTTLPAHPAPTAMASALLESYKQWADGMDVMLMDWVDPTLRYRLSPMQDYFLADFGTVFAFCVGYLTFVVVGTLVMKSGMPALNTAPLQFIYNPIQVVLCSYMTVETILQARRNDYSATPCNAFNHENPVMGNLMYIFYLSKVLDFCDTFFIVMGKKWKQLSVLHVYHHVTVFFCYWANFRTSYDGDLYMTIVLNGGVHAIMYMYYFVSSHTRQIWWKPYLTTVQMIQFLLMNAQGYLMVSRSCPGMPYKISVMYLIYVQSLFWLFMNFFIVNYCLSSRKPKAVEAEKKTL</sequence>
<dbReference type="GO" id="GO:0030148">
    <property type="term" value="P:sphingolipid biosynthetic process"/>
    <property type="evidence" value="ECO:0007669"/>
    <property type="project" value="TreeGrafter"/>
</dbReference>
<feature type="transmembrane region" description="Helical" evidence="10">
    <location>
        <begin position="281"/>
        <end position="301"/>
    </location>
</feature>
<dbReference type="AlphaFoldDB" id="D0NJS4"/>
<dbReference type="GO" id="GO:0042761">
    <property type="term" value="P:very long-chain fatty acid biosynthetic process"/>
    <property type="evidence" value="ECO:0007669"/>
    <property type="project" value="TreeGrafter"/>
</dbReference>
<evidence type="ECO:0000256" key="7">
    <source>
        <dbReference type="ARBA" id="ARBA00023098"/>
    </source>
</evidence>